<evidence type="ECO:0000313" key="3">
    <source>
        <dbReference type="EMBL" id="KAG1894106.1"/>
    </source>
</evidence>
<dbReference type="RefSeq" id="XP_041219682.1">
    <property type="nucleotide sequence ID" value="XM_041368171.1"/>
</dbReference>
<dbReference type="Proteomes" id="UP001195769">
    <property type="component" value="Unassembled WGS sequence"/>
</dbReference>
<reference evidence="3" key="1">
    <citation type="journal article" date="2020" name="New Phytol.">
        <title>Comparative genomics reveals dynamic genome evolution in host specialist ectomycorrhizal fungi.</title>
        <authorList>
            <person name="Lofgren L.A."/>
            <person name="Nguyen N.H."/>
            <person name="Vilgalys R."/>
            <person name="Ruytinx J."/>
            <person name="Liao H.L."/>
            <person name="Branco S."/>
            <person name="Kuo A."/>
            <person name="LaButti K."/>
            <person name="Lipzen A."/>
            <person name="Andreopoulos W."/>
            <person name="Pangilinan J."/>
            <person name="Riley R."/>
            <person name="Hundley H."/>
            <person name="Na H."/>
            <person name="Barry K."/>
            <person name="Grigoriev I.V."/>
            <person name="Stajich J.E."/>
            <person name="Kennedy P.G."/>
        </authorList>
    </citation>
    <scope>NUCLEOTIDE SEQUENCE</scope>
    <source>
        <strain evidence="3">FC203</strain>
    </source>
</reference>
<name>A0AAD4DUI7_9AGAM</name>
<dbReference type="GeneID" id="64662469"/>
<dbReference type="EMBL" id="JABBWK010000085">
    <property type="protein sequence ID" value="KAG1894106.1"/>
    <property type="molecule type" value="Genomic_DNA"/>
</dbReference>
<feature type="compositionally biased region" description="Basic and acidic residues" evidence="1">
    <location>
        <begin position="41"/>
        <end position="50"/>
    </location>
</feature>
<gene>
    <name evidence="3" type="ORF">F5891DRAFT_1195665</name>
</gene>
<dbReference type="AlphaFoldDB" id="A0AAD4DUI7"/>
<evidence type="ECO:0000313" key="4">
    <source>
        <dbReference type="Proteomes" id="UP001195769"/>
    </source>
</evidence>
<comment type="caution">
    <text evidence="3">The sequence shown here is derived from an EMBL/GenBank/DDBJ whole genome shotgun (WGS) entry which is preliminary data.</text>
</comment>
<sequence length="311" mass="35100">MSHLRALLPPACTLAILHAQDLHISIRHHFIHARSTSSSRATRDEPDSYRNKRKAKTVQKDPTKLGFYPPAWQAFLQAAKLEMHLQAVLMHPIPDHREALQLAQKVLDAELWMYHEKKIKLDNSYFPQYTTQMSWLLCDDLFMFRTELKKVVISVAKASYDIVPKGTMARKDEVQKCVIAKATKLLKTGDYLCVPDLSNGKWKNFVSQALRDGCLEFYYGNSKKALKNTSEFRRAIPVNGLLLVGAVMKGVLTGADFNSLQRSTDALLENPDCRAELEEMLEQWAMIGAGDLDFDEGGTGGSDMEDVNIIL</sequence>
<protein>
    <recommendedName>
        <fullName evidence="2">DUF6532 domain-containing protein</fullName>
    </recommendedName>
</protein>
<organism evidence="3 4">
    <name type="scientific">Suillus fuscotomentosus</name>
    <dbReference type="NCBI Taxonomy" id="1912939"/>
    <lineage>
        <taxon>Eukaryota</taxon>
        <taxon>Fungi</taxon>
        <taxon>Dikarya</taxon>
        <taxon>Basidiomycota</taxon>
        <taxon>Agaricomycotina</taxon>
        <taxon>Agaricomycetes</taxon>
        <taxon>Agaricomycetidae</taxon>
        <taxon>Boletales</taxon>
        <taxon>Suillineae</taxon>
        <taxon>Suillaceae</taxon>
        <taxon>Suillus</taxon>
    </lineage>
</organism>
<evidence type="ECO:0000259" key="2">
    <source>
        <dbReference type="Pfam" id="PF20149"/>
    </source>
</evidence>
<accession>A0AAD4DUI7</accession>
<feature type="domain" description="DUF6532" evidence="2">
    <location>
        <begin position="79"/>
        <end position="253"/>
    </location>
</feature>
<feature type="region of interest" description="Disordered" evidence="1">
    <location>
        <begin position="35"/>
        <end position="60"/>
    </location>
</feature>
<dbReference type="Pfam" id="PF20149">
    <property type="entry name" value="DUF6532"/>
    <property type="match status" value="1"/>
</dbReference>
<evidence type="ECO:0000256" key="1">
    <source>
        <dbReference type="SAM" id="MobiDB-lite"/>
    </source>
</evidence>
<keyword evidence="4" id="KW-1185">Reference proteome</keyword>
<proteinExistence type="predicted"/>
<dbReference type="InterPro" id="IPR045341">
    <property type="entry name" value="DUF6532"/>
</dbReference>